<dbReference type="Proteomes" id="UP000307768">
    <property type="component" value="Unassembled WGS sequence"/>
</dbReference>
<accession>A0A5Q6RZ61</accession>
<dbReference type="OrthoDB" id="5197361at2"/>
<evidence type="ECO:0000313" key="2">
    <source>
        <dbReference type="Proteomes" id="UP000307768"/>
    </source>
</evidence>
<gene>
    <name evidence="1" type="ORF">FE697_007225</name>
</gene>
<dbReference type="AlphaFoldDB" id="A0A5Q6RZ61"/>
<dbReference type="EMBL" id="VDFQ02000002">
    <property type="protein sequence ID" value="KAA1423395.1"/>
    <property type="molecule type" value="Genomic_DNA"/>
</dbReference>
<sequence length="153" mass="17170">MSDDTVEAARAIIEKVELDSVYLIEFSARRWSNADIDGYELKLDTRYRLEPEQIDYLFDALCVVKDEDGDDIAEIKASVVTAHSASEDAQYFPIDSITGFGQEVALYAAYPYIRETVQAAASRLGLPSLTLKMLKRNGPPPFTQTEDEEEEHA</sequence>
<reference evidence="1 2" key="1">
    <citation type="submission" date="2019-09" db="EMBL/GenBank/DDBJ databases">
        <title>Mumia zhuanghuii sp. nov. isolated from the intestinal contents of plateau pika (Ochotona curzoniae) in the Qinghai-Tibet plateau of China.</title>
        <authorList>
            <person name="Tian Z."/>
        </authorList>
    </citation>
    <scope>NUCLEOTIDE SEQUENCE [LARGE SCALE GENOMIC DNA]</scope>
    <source>
        <strain evidence="2">350</strain>
    </source>
</reference>
<comment type="caution">
    <text evidence="1">The sequence shown here is derived from an EMBL/GenBank/DDBJ whole genome shotgun (WGS) entry which is preliminary data.</text>
</comment>
<proteinExistence type="predicted"/>
<name>A0A5Q6RZ61_9ACTN</name>
<organism evidence="1 2">
    <name type="scientific">Mumia zhuanghuii</name>
    <dbReference type="NCBI Taxonomy" id="2585211"/>
    <lineage>
        <taxon>Bacteria</taxon>
        <taxon>Bacillati</taxon>
        <taxon>Actinomycetota</taxon>
        <taxon>Actinomycetes</taxon>
        <taxon>Propionibacteriales</taxon>
        <taxon>Nocardioidaceae</taxon>
        <taxon>Mumia</taxon>
    </lineage>
</organism>
<evidence type="ECO:0000313" key="1">
    <source>
        <dbReference type="EMBL" id="KAA1423395.1"/>
    </source>
</evidence>
<dbReference type="RefSeq" id="WP_149768914.1">
    <property type="nucleotide sequence ID" value="NZ_VDFQ02000002.1"/>
</dbReference>
<protein>
    <submittedName>
        <fullName evidence="1">Uncharacterized protein</fullName>
    </submittedName>
</protein>